<dbReference type="EMBL" id="QJUP01000020">
    <property type="protein sequence ID" value="TBU93503.1"/>
    <property type="molecule type" value="Genomic_DNA"/>
</dbReference>
<evidence type="ECO:0000313" key="3">
    <source>
        <dbReference type="Proteomes" id="UP000292639"/>
    </source>
</evidence>
<accession>A0A4Q9R2H8</accession>
<protein>
    <submittedName>
        <fullName evidence="2">DUF2489 domain-containing protein</fullName>
    </submittedName>
</protein>
<feature type="domain" description="DUF2489" evidence="1">
    <location>
        <begin position="16"/>
        <end position="142"/>
    </location>
</feature>
<organism evidence="2 3">
    <name type="scientific">Stutzerimonas kirkiae</name>
    <dbReference type="NCBI Taxonomy" id="2211392"/>
    <lineage>
        <taxon>Bacteria</taxon>
        <taxon>Pseudomonadati</taxon>
        <taxon>Pseudomonadota</taxon>
        <taxon>Gammaproteobacteria</taxon>
        <taxon>Pseudomonadales</taxon>
        <taxon>Pseudomonadaceae</taxon>
        <taxon>Stutzerimonas</taxon>
    </lineage>
</organism>
<reference evidence="2 3" key="1">
    <citation type="submission" date="2018-06" db="EMBL/GenBank/DDBJ databases">
        <title>Three novel Pseudomonas species isolated from symptomatic oak.</title>
        <authorList>
            <person name="Bueno-Gonzalez V."/>
            <person name="Brady C."/>
        </authorList>
    </citation>
    <scope>NUCLEOTIDE SEQUENCE [LARGE SCALE GENOMIC DNA]</scope>
    <source>
        <strain evidence="2 3">P17C</strain>
    </source>
</reference>
<dbReference type="Proteomes" id="UP000292639">
    <property type="component" value="Unassembled WGS sequence"/>
</dbReference>
<comment type="caution">
    <text evidence="2">The sequence shown here is derived from an EMBL/GenBank/DDBJ whole genome shotgun (WGS) entry which is preliminary data.</text>
</comment>
<gene>
    <name evidence="2" type="ORF">DNJ96_13765</name>
</gene>
<keyword evidence="3" id="KW-1185">Reference proteome</keyword>
<dbReference type="RefSeq" id="WP_131184829.1">
    <property type="nucleotide sequence ID" value="NZ_QJUO01000018.1"/>
</dbReference>
<dbReference type="OrthoDB" id="5740155at2"/>
<dbReference type="InterPro" id="IPR019617">
    <property type="entry name" value="DUF2489"/>
</dbReference>
<dbReference type="AlphaFoldDB" id="A0A4Q9R2H8"/>
<dbReference type="Pfam" id="PF10675">
    <property type="entry name" value="DUF2489"/>
    <property type="match status" value="1"/>
</dbReference>
<evidence type="ECO:0000259" key="1">
    <source>
        <dbReference type="Pfam" id="PF10675"/>
    </source>
</evidence>
<sequence>MSSLVTFLYAAALLLIVALSVHAGLLWRKVWLRQRQIAQALRQRHQALAGDLRILAASLLDGQLPLIEGAIRIKVLLDSYDTGLANDPRSEALQAIHGATAHIPTHDAWKALERDEQRRHEADFRALESRHGEDARRAARWLLNEAIPG</sequence>
<name>A0A4Q9R2H8_9GAMM</name>
<proteinExistence type="predicted"/>
<evidence type="ECO:0000313" key="2">
    <source>
        <dbReference type="EMBL" id="TBU93503.1"/>
    </source>
</evidence>